<sequence length="115" mass="13277">MDNLSTHTTPDIQAWLQAHPNVRFHFTPKGASWLNQIENWFGIITRQFIRRGTFSRVKVLITQIRDYIDHWNTNPRPFAWTATADDIRRFPLVVANPDGKGFACHVVGTTGCRWG</sequence>
<dbReference type="InterPro" id="IPR036397">
    <property type="entry name" value="RNaseH_sf"/>
</dbReference>
<evidence type="ECO:0000313" key="2">
    <source>
        <dbReference type="EMBL" id="GAA3551191.1"/>
    </source>
</evidence>
<protein>
    <recommendedName>
        <fullName evidence="1">Tc1-like transposase DDE domain-containing protein</fullName>
    </recommendedName>
</protein>
<feature type="domain" description="Tc1-like transposase DDE" evidence="1">
    <location>
        <begin position="1"/>
        <end position="60"/>
    </location>
</feature>
<reference evidence="3" key="1">
    <citation type="journal article" date="2019" name="Int. J. Syst. Evol. Microbiol.">
        <title>The Global Catalogue of Microorganisms (GCM) 10K type strain sequencing project: providing services to taxonomists for standard genome sequencing and annotation.</title>
        <authorList>
            <consortium name="The Broad Institute Genomics Platform"/>
            <consortium name="The Broad Institute Genome Sequencing Center for Infectious Disease"/>
            <person name="Wu L."/>
            <person name="Ma J."/>
        </authorList>
    </citation>
    <scope>NUCLEOTIDE SEQUENCE [LARGE SCALE GENOMIC DNA]</scope>
    <source>
        <strain evidence="3">JCM 16898</strain>
    </source>
</reference>
<keyword evidence="3" id="KW-1185">Reference proteome</keyword>
<gene>
    <name evidence="2" type="ORF">GCM10022222_38430</name>
</gene>
<evidence type="ECO:0000259" key="1">
    <source>
        <dbReference type="Pfam" id="PF13358"/>
    </source>
</evidence>
<name>A0ABP6WGE8_9PSEU</name>
<dbReference type="InterPro" id="IPR038717">
    <property type="entry name" value="Tc1-like_DDE_dom"/>
</dbReference>
<accession>A0ABP6WGE8</accession>
<organism evidence="2 3">
    <name type="scientific">Amycolatopsis ultiminotia</name>
    <dbReference type="NCBI Taxonomy" id="543629"/>
    <lineage>
        <taxon>Bacteria</taxon>
        <taxon>Bacillati</taxon>
        <taxon>Actinomycetota</taxon>
        <taxon>Actinomycetes</taxon>
        <taxon>Pseudonocardiales</taxon>
        <taxon>Pseudonocardiaceae</taxon>
        <taxon>Amycolatopsis</taxon>
    </lineage>
</organism>
<dbReference type="Proteomes" id="UP001500689">
    <property type="component" value="Unassembled WGS sequence"/>
</dbReference>
<evidence type="ECO:0000313" key="3">
    <source>
        <dbReference type="Proteomes" id="UP001500689"/>
    </source>
</evidence>
<dbReference type="EMBL" id="BAAAZN010000007">
    <property type="protein sequence ID" value="GAA3551191.1"/>
    <property type="molecule type" value="Genomic_DNA"/>
</dbReference>
<comment type="caution">
    <text evidence="2">The sequence shown here is derived from an EMBL/GenBank/DDBJ whole genome shotgun (WGS) entry which is preliminary data.</text>
</comment>
<dbReference type="Pfam" id="PF13358">
    <property type="entry name" value="DDE_3"/>
    <property type="match status" value="1"/>
</dbReference>
<dbReference type="Gene3D" id="3.30.420.10">
    <property type="entry name" value="Ribonuclease H-like superfamily/Ribonuclease H"/>
    <property type="match status" value="1"/>
</dbReference>
<proteinExistence type="predicted"/>